<feature type="transmembrane region" description="Helical" evidence="1">
    <location>
        <begin position="99"/>
        <end position="120"/>
    </location>
</feature>
<dbReference type="STRING" id="935700.jaqu_02120"/>
<name>A0A0D1EQR7_9RHOB</name>
<keyword evidence="3" id="KW-1185">Reference proteome</keyword>
<feature type="transmembrane region" description="Helical" evidence="1">
    <location>
        <begin position="227"/>
        <end position="247"/>
    </location>
</feature>
<feature type="transmembrane region" description="Helical" evidence="1">
    <location>
        <begin position="20"/>
        <end position="40"/>
    </location>
</feature>
<organism evidence="2 3">
    <name type="scientific">Jannaschia aquimarina</name>
    <dbReference type="NCBI Taxonomy" id="935700"/>
    <lineage>
        <taxon>Bacteria</taxon>
        <taxon>Pseudomonadati</taxon>
        <taxon>Pseudomonadota</taxon>
        <taxon>Alphaproteobacteria</taxon>
        <taxon>Rhodobacterales</taxon>
        <taxon>Roseobacteraceae</taxon>
        <taxon>Jannaschia</taxon>
    </lineage>
</organism>
<sequence length="394" mass="43394">MQTSHGYLTAEVDAPQSALFSLVMRTGLLTVGTLGLYSFWMRTRTRRWLWSSLKMGGSPFEYDGRPVEKLIGFVMAAVIVSVWLGLVMMGLVWLSLVVFLQPAPGFFAALALVLPIYWFAQYRGMRYLMGHTTWRGIRFWMVPGALGYIGLSLVWSLAIVLSAGLAIPAAARARWAYRIRRMRWGDATFTFEAGLGGLYRAFLPVIGLVLSSVAIIAYVSIVGERAMGHLLWLLLTLPGLAFAWIWWRVRSFGIFVSGVRLGEVRIEASPNVGTVLGIYLLGLLFIGFILGAIIVAFAMASVGAVIADLEDLFEGWDDVSPWVYGVGVILFYLLVFILRGALRLVFVTYPLLRHVAETATIRRGHDLYGVGAGQGARMADADGFSNLFDMGAGI</sequence>
<dbReference type="RefSeq" id="WP_043917078.1">
    <property type="nucleotide sequence ID" value="NZ_FZPF01000003.1"/>
</dbReference>
<evidence type="ECO:0000313" key="2">
    <source>
        <dbReference type="EMBL" id="KIT17985.1"/>
    </source>
</evidence>
<keyword evidence="1" id="KW-1133">Transmembrane helix</keyword>
<feature type="transmembrane region" description="Helical" evidence="1">
    <location>
        <begin position="132"/>
        <end position="151"/>
    </location>
</feature>
<keyword evidence="1" id="KW-0812">Transmembrane</keyword>
<dbReference type="Proteomes" id="UP000032232">
    <property type="component" value="Unassembled WGS sequence"/>
</dbReference>
<protein>
    <recommendedName>
        <fullName evidence="4">Inner membrane protein YjgN</fullName>
    </recommendedName>
</protein>
<feature type="transmembrane region" description="Helical" evidence="1">
    <location>
        <begin position="322"/>
        <end position="342"/>
    </location>
</feature>
<proteinExistence type="predicted"/>
<gene>
    <name evidence="2" type="ORF">jaqu_02120</name>
</gene>
<dbReference type="OrthoDB" id="7462354at2"/>
<dbReference type="PATRIC" id="fig|935700.4.peg.234"/>
<dbReference type="EMBL" id="JYFE01000006">
    <property type="protein sequence ID" value="KIT17985.1"/>
    <property type="molecule type" value="Genomic_DNA"/>
</dbReference>
<evidence type="ECO:0000256" key="1">
    <source>
        <dbReference type="SAM" id="Phobius"/>
    </source>
</evidence>
<feature type="transmembrane region" description="Helical" evidence="1">
    <location>
        <begin position="198"/>
        <end position="221"/>
    </location>
</feature>
<feature type="transmembrane region" description="Helical" evidence="1">
    <location>
        <begin position="275"/>
        <end position="302"/>
    </location>
</feature>
<reference evidence="2 3" key="1">
    <citation type="submission" date="2015-02" db="EMBL/GenBank/DDBJ databases">
        <title>Genome Sequence of Jannaschia aquimarina DSM28248, a member of the Roseobacter clade.</title>
        <authorList>
            <person name="Voget S."/>
            <person name="Daniel R."/>
        </authorList>
    </citation>
    <scope>NUCLEOTIDE SEQUENCE [LARGE SCALE GENOMIC DNA]</scope>
    <source>
        <strain evidence="2 3">GSW-M26</strain>
    </source>
</reference>
<feature type="transmembrane region" description="Helical" evidence="1">
    <location>
        <begin position="70"/>
        <end position="93"/>
    </location>
</feature>
<dbReference type="InterPro" id="IPR010295">
    <property type="entry name" value="DUF898"/>
</dbReference>
<evidence type="ECO:0008006" key="4">
    <source>
        <dbReference type="Google" id="ProtNLM"/>
    </source>
</evidence>
<keyword evidence="1" id="KW-0472">Membrane</keyword>
<accession>A0A0D1EQR7</accession>
<comment type="caution">
    <text evidence="2">The sequence shown here is derived from an EMBL/GenBank/DDBJ whole genome shotgun (WGS) entry which is preliminary data.</text>
</comment>
<dbReference type="Pfam" id="PF05987">
    <property type="entry name" value="DUF898"/>
    <property type="match status" value="1"/>
</dbReference>
<evidence type="ECO:0000313" key="3">
    <source>
        <dbReference type="Proteomes" id="UP000032232"/>
    </source>
</evidence>
<dbReference type="AlphaFoldDB" id="A0A0D1EQR7"/>